<gene>
    <name evidence="9" type="primary">Gr28b_1</name>
    <name evidence="9" type="ORF">G6Z76_0001372</name>
</gene>
<comment type="subcellular location">
    <subcellularLocation>
        <location evidence="1 8">Cell membrane</location>
        <topology evidence="1 8">Multi-pass membrane protein</topology>
    </subcellularLocation>
</comment>
<evidence type="ECO:0000313" key="9">
    <source>
        <dbReference type="EMBL" id="KAG5338786.1"/>
    </source>
</evidence>
<dbReference type="PANTHER" id="PTHR21143:SF133">
    <property type="entry name" value="GUSTATORY AND PHEROMONE RECEPTOR 32A-RELATED"/>
    <property type="match status" value="1"/>
</dbReference>
<keyword evidence="5 8" id="KW-0472">Membrane</keyword>
<comment type="similarity">
    <text evidence="8">Belongs to the insect chemoreceptor superfamily. Gustatory receptor (GR) family.</text>
</comment>
<evidence type="ECO:0000256" key="3">
    <source>
        <dbReference type="ARBA" id="ARBA00022692"/>
    </source>
</evidence>
<feature type="transmembrane region" description="Helical" evidence="8">
    <location>
        <begin position="92"/>
        <end position="113"/>
    </location>
</feature>
<evidence type="ECO:0000256" key="1">
    <source>
        <dbReference type="ARBA" id="ARBA00004651"/>
    </source>
</evidence>
<feature type="transmembrane region" description="Helical" evidence="8">
    <location>
        <begin position="58"/>
        <end position="80"/>
    </location>
</feature>
<evidence type="ECO:0000256" key="5">
    <source>
        <dbReference type="ARBA" id="ARBA00023136"/>
    </source>
</evidence>
<feature type="non-terminal residue" evidence="9">
    <location>
        <position position="414"/>
    </location>
</feature>
<dbReference type="GO" id="GO:0008049">
    <property type="term" value="P:male courtship behavior"/>
    <property type="evidence" value="ECO:0007669"/>
    <property type="project" value="TreeGrafter"/>
</dbReference>
<name>A0A836FMJ6_9HYME</name>
<feature type="transmembrane region" description="Helical" evidence="8">
    <location>
        <begin position="28"/>
        <end position="46"/>
    </location>
</feature>
<evidence type="ECO:0000313" key="10">
    <source>
        <dbReference type="Proteomes" id="UP000669903"/>
    </source>
</evidence>
<keyword evidence="7 8" id="KW-0807">Transducer</keyword>
<dbReference type="GO" id="GO:0030425">
    <property type="term" value="C:dendrite"/>
    <property type="evidence" value="ECO:0007669"/>
    <property type="project" value="TreeGrafter"/>
</dbReference>
<evidence type="ECO:0000256" key="6">
    <source>
        <dbReference type="ARBA" id="ARBA00023170"/>
    </source>
</evidence>
<dbReference type="GO" id="GO:0007635">
    <property type="term" value="P:chemosensory behavior"/>
    <property type="evidence" value="ECO:0007669"/>
    <property type="project" value="TreeGrafter"/>
</dbReference>
<comment type="function">
    <text evidence="8">Gustatory receptor which mediates acceptance or avoidance behavior, depending on its substrates.</text>
</comment>
<organism evidence="9 10">
    <name type="scientific">Acromyrmex charruanus</name>
    <dbReference type="NCBI Taxonomy" id="2715315"/>
    <lineage>
        <taxon>Eukaryota</taxon>
        <taxon>Metazoa</taxon>
        <taxon>Ecdysozoa</taxon>
        <taxon>Arthropoda</taxon>
        <taxon>Hexapoda</taxon>
        <taxon>Insecta</taxon>
        <taxon>Pterygota</taxon>
        <taxon>Neoptera</taxon>
        <taxon>Endopterygota</taxon>
        <taxon>Hymenoptera</taxon>
        <taxon>Apocrita</taxon>
        <taxon>Aculeata</taxon>
        <taxon>Formicoidea</taxon>
        <taxon>Formicidae</taxon>
        <taxon>Myrmicinae</taxon>
        <taxon>Acromyrmex</taxon>
    </lineage>
</organism>
<evidence type="ECO:0000256" key="8">
    <source>
        <dbReference type="RuleBase" id="RU363108"/>
    </source>
</evidence>
<evidence type="ECO:0000256" key="2">
    <source>
        <dbReference type="ARBA" id="ARBA00022475"/>
    </source>
</evidence>
<sequence>MLDLLSKFQEQQVLKKWQLFQATDFQSLMYPCFIFCRILGIFPYKMNSSIFKLSKSHCIVSIVITCMICYMQFTFLYFLIHERKHISDVPATLHGNCYYLFSSFITIITHVLISPRMRLLQTIMDISSKLPSKTYKKLSKLIHTKDIFSFFSFFVIITICYYKLNFDLKFYLYTIYVSLVVLQMDMLYMNCVCILKACFKRINDNLANLCEPVMEDMPHIFSRIYQQGNPFLLMKLKALEKQYLMISNTVQMLNLIFSLQLLSSIILTICEVTFNLNFYITQWCISTLRNDDEDFISKMRKDFLFRYFLISTIYQFLKMASIIWACETGKNQALEIGTTIHIVFNSTNDENVKDELQLFSLQILHRESIFSAKSVNMDATLLVAIVGNITTYVLILLQFLVMSSSCERNNILRE</sequence>
<dbReference type="GO" id="GO:0050909">
    <property type="term" value="P:sensory perception of taste"/>
    <property type="evidence" value="ECO:0007669"/>
    <property type="project" value="InterPro"/>
</dbReference>
<feature type="transmembrane region" description="Helical" evidence="8">
    <location>
        <begin position="379"/>
        <end position="401"/>
    </location>
</feature>
<dbReference type="Pfam" id="PF08395">
    <property type="entry name" value="7tm_7"/>
    <property type="match status" value="1"/>
</dbReference>
<reference evidence="9" key="1">
    <citation type="submission" date="2020-03" db="EMBL/GenBank/DDBJ databases">
        <title>Relaxed selection underlies rapid genomic changes in the transitions from sociality to social parasitism in ants.</title>
        <authorList>
            <person name="Bi X."/>
        </authorList>
    </citation>
    <scope>NUCLEOTIDE SEQUENCE</scope>
    <source>
        <strain evidence="9">BGI-DK2014a</strain>
        <tissue evidence="9">Whole body</tissue>
    </source>
</reference>
<keyword evidence="2 8" id="KW-1003">Cell membrane</keyword>
<protein>
    <recommendedName>
        <fullName evidence="8">Gustatory receptor</fullName>
    </recommendedName>
</protein>
<feature type="transmembrane region" description="Helical" evidence="8">
    <location>
        <begin position="170"/>
        <end position="195"/>
    </location>
</feature>
<dbReference type="GO" id="GO:0030424">
    <property type="term" value="C:axon"/>
    <property type="evidence" value="ECO:0007669"/>
    <property type="project" value="TreeGrafter"/>
</dbReference>
<comment type="caution">
    <text evidence="9">The sequence shown here is derived from an EMBL/GenBank/DDBJ whole genome shotgun (WGS) entry which is preliminary data.</text>
</comment>
<keyword evidence="3 8" id="KW-0812">Transmembrane</keyword>
<dbReference type="Proteomes" id="UP000669903">
    <property type="component" value="Unassembled WGS sequence"/>
</dbReference>
<dbReference type="GO" id="GO:0005886">
    <property type="term" value="C:plasma membrane"/>
    <property type="evidence" value="ECO:0007669"/>
    <property type="project" value="UniProtKB-SubCell"/>
</dbReference>
<feature type="transmembrane region" description="Helical" evidence="8">
    <location>
        <begin position="147"/>
        <end position="164"/>
    </location>
</feature>
<keyword evidence="10" id="KW-1185">Reference proteome</keyword>
<dbReference type="InterPro" id="IPR013604">
    <property type="entry name" value="7TM_chemorcpt"/>
</dbReference>
<dbReference type="GO" id="GO:0043025">
    <property type="term" value="C:neuronal cell body"/>
    <property type="evidence" value="ECO:0007669"/>
    <property type="project" value="TreeGrafter"/>
</dbReference>
<evidence type="ECO:0000256" key="7">
    <source>
        <dbReference type="ARBA" id="ARBA00023224"/>
    </source>
</evidence>
<dbReference type="GO" id="GO:0007165">
    <property type="term" value="P:signal transduction"/>
    <property type="evidence" value="ECO:0007669"/>
    <property type="project" value="UniProtKB-KW"/>
</dbReference>
<keyword evidence="6 8" id="KW-0675">Receptor</keyword>
<feature type="transmembrane region" description="Helical" evidence="8">
    <location>
        <begin position="304"/>
        <end position="325"/>
    </location>
</feature>
<dbReference type="AlphaFoldDB" id="A0A836FMJ6"/>
<evidence type="ECO:0000256" key="4">
    <source>
        <dbReference type="ARBA" id="ARBA00022989"/>
    </source>
</evidence>
<dbReference type="EMBL" id="JAANIC010003601">
    <property type="protein sequence ID" value="KAG5338786.1"/>
    <property type="molecule type" value="Genomic_DNA"/>
</dbReference>
<dbReference type="PANTHER" id="PTHR21143">
    <property type="entry name" value="INVERTEBRATE GUSTATORY RECEPTOR"/>
    <property type="match status" value="1"/>
</dbReference>
<keyword evidence="4 8" id="KW-1133">Transmembrane helix</keyword>
<proteinExistence type="inferred from homology"/>
<accession>A0A836FMJ6</accession>
<feature type="non-terminal residue" evidence="9">
    <location>
        <position position="1"/>
    </location>
</feature>